<sequence length="188" mass="21539">SLDCTLAELRTNCDREHSKVLELEAEVLKIQHMLTESEKWCAFLENKHVNLQLKFQKYKECLQSQKRCNSSNYTAFNAIFEINKLKDQIQGKDETIRNLQAQHDIVSLLNVGPTDSRKALETELTQLKDTITALRIQNDGFKVSNATQKTKIAKLKAKDVGNKSSTNRETPIPMSRKKHVTFKEPPKP</sequence>
<feature type="region of interest" description="Disordered" evidence="2">
    <location>
        <begin position="154"/>
        <end position="188"/>
    </location>
</feature>
<feature type="coiled-coil region" evidence="1">
    <location>
        <begin position="82"/>
        <end position="137"/>
    </location>
</feature>
<proteinExistence type="predicted"/>
<evidence type="ECO:0000313" key="3">
    <source>
        <dbReference type="EMBL" id="GFC92985.1"/>
    </source>
</evidence>
<reference evidence="3" key="1">
    <citation type="journal article" date="2019" name="Sci. Rep.">
        <title>Draft genome of Tanacetum cinerariifolium, the natural source of mosquito coil.</title>
        <authorList>
            <person name="Yamashiro T."/>
            <person name="Shiraishi A."/>
            <person name="Satake H."/>
            <person name="Nakayama K."/>
        </authorList>
    </citation>
    <scope>NUCLEOTIDE SEQUENCE</scope>
</reference>
<dbReference type="AlphaFoldDB" id="A0A699S6V8"/>
<evidence type="ECO:0000256" key="1">
    <source>
        <dbReference type="SAM" id="Coils"/>
    </source>
</evidence>
<accession>A0A699S6V8</accession>
<comment type="caution">
    <text evidence="3">The sequence shown here is derived from an EMBL/GenBank/DDBJ whole genome shotgun (WGS) entry which is preliminary data.</text>
</comment>
<dbReference type="EMBL" id="BKCJ011140550">
    <property type="protein sequence ID" value="GFC92985.1"/>
    <property type="molecule type" value="Genomic_DNA"/>
</dbReference>
<feature type="non-terminal residue" evidence="3">
    <location>
        <position position="1"/>
    </location>
</feature>
<gene>
    <name evidence="3" type="ORF">Tci_864955</name>
</gene>
<protein>
    <submittedName>
        <fullName evidence="3">Uncharacterized protein</fullName>
    </submittedName>
</protein>
<keyword evidence="1" id="KW-0175">Coiled coil</keyword>
<name>A0A699S6V8_TANCI</name>
<feature type="non-terminal residue" evidence="3">
    <location>
        <position position="188"/>
    </location>
</feature>
<organism evidence="3">
    <name type="scientific">Tanacetum cinerariifolium</name>
    <name type="common">Dalmatian daisy</name>
    <name type="synonym">Chrysanthemum cinerariifolium</name>
    <dbReference type="NCBI Taxonomy" id="118510"/>
    <lineage>
        <taxon>Eukaryota</taxon>
        <taxon>Viridiplantae</taxon>
        <taxon>Streptophyta</taxon>
        <taxon>Embryophyta</taxon>
        <taxon>Tracheophyta</taxon>
        <taxon>Spermatophyta</taxon>
        <taxon>Magnoliopsida</taxon>
        <taxon>eudicotyledons</taxon>
        <taxon>Gunneridae</taxon>
        <taxon>Pentapetalae</taxon>
        <taxon>asterids</taxon>
        <taxon>campanulids</taxon>
        <taxon>Asterales</taxon>
        <taxon>Asteraceae</taxon>
        <taxon>Asteroideae</taxon>
        <taxon>Anthemideae</taxon>
        <taxon>Anthemidinae</taxon>
        <taxon>Tanacetum</taxon>
    </lineage>
</organism>
<evidence type="ECO:0000256" key="2">
    <source>
        <dbReference type="SAM" id="MobiDB-lite"/>
    </source>
</evidence>